<dbReference type="Pfam" id="PF13561">
    <property type="entry name" value="adh_short_C2"/>
    <property type="match status" value="1"/>
</dbReference>
<dbReference type="SUPFAM" id="SSF51735">
    <property type="entry name" value="NAD(P)-binding Rossmann-fold domains"/>
    <property type="match status" value="1"/>
</dbReference>
<reference evidence="3 4" key="1">
    <citation type="submission" date="2019-02" db="EMBL/GenBank/DDBJ databases">
        <title>Complete Genome Sequence of Desulfovibrio desulfuricans IC1, a Sulfonate Utilizing Anaerobe.</title>
        <authorList>
            <person name="Day L.A."/>
            <person name="De Leon K.B."/>
            <person name="Wall J.D."/>
        </authorList>
    </citation>
    <scope>NUCLEOTIDE SEQUENCE [LARGE SCALE GENOMIC DNA]</scope>
    <source>
        <strain evidence="3 4">IC1</strain>
    </source>
</reference>
<evidence type="ECO:0000256" key="2">
    <source>
        <dbReference type="ARBA" id="ARBA00023002"/>
    </source>
</evidence>
<dbReference type="FunFam" id="3.40.50.720:FF:000084">
    <property type="entry name" value="Short-chain dehydrogenase reductase"/>
    <property type="match status" value="1"/>
</dbReference>
<dbReference type="PANTHER" id="PTHR42760:SF133">
    <property type="entry name" value="3-OXOACYL-[ACYL-CARRIER-PROTEIN] REDUCTASE"/>
    <property type="match status" value="1"/>
</dbReference>
<evidence type="ECO:0000313" key="3">
    <source>
        <dbReference type="EMBL" id="QCC84762.1"/>
    </source>
</evidence>
<dbReference type="EMBL" id="CP036295">
    <property type="protein sequence ID" value="QCC84762.1"/>
    <property type="molecule type" value="Genomic_DNA"/>
</dbReference>
<protein>
    <submittedName>
        <fullName evidence="3">SDR family oxidoreductase</fullName>
    </submittedName>
</protein>
<dbReference type="PRINTS" id="PR00080">
    <property type="entry name" value="SDRFAMILY"/>
</dbReference>
<dbReference type="Gene3D" id="3.40.50.720">
    <property type="entry name" value="NAD(P)-binding Rossmann-like Domain"/>
    <property type="match status" value="1"/>
</dbReference>
<keyword evidence="2" id="KW-0560">Oxidoreductase</keyword>
<dbReference type="RefSeq" id="WP_136398988.1">
    <property type="nucleotide sequence ID" value="NZ_CP036295.1"/>
</dbReference>
<dbReference type="Proteomes" id="UP000297065">
    <property type="component" value="Chromosome"/>
</dbReference>
<accession>A0A4P7UMN0</accession>
<evidence type="ECO:0000256" key="1">
    <source>
        <dbReference type="ARBA" id="ARBA00006484"/>
    </source>
</evidence>
<dbReference type="InterPro" id="IPR036291">
    <property type="entry name" value="NAD(P)-bd_dom_sf"/>
</dbReference>
<dbReference type="GO" id="GO:0016616">
    <property type="term" value="F:oxidoreductase activity, acting on the CH-OH group of donors, NAD or NADP as acceptor"/>
    <property type="evidence" value="ECO:0007669"/>
    <property type="project" value="TreeGrafter"/>
</dbReference>
<dbReference type="AlphaFoldDB" id="A0A4P7UMN0"/>
<sequence length="262" mass="28276">MDILLHGRVALVTGAAGHIGRALCQELASHGASVAVLDVREQDCKLVCEEITAHYGVPALPVPCDLANDESVHAAPHRVAEILGGLDILVNNAGFVGTSGLSGWVTDIERQTTQTWRQAFEVNLTAPFTLCRESIPYLKKNGYGSIINVASIYGVLGPDMGLYEGTSMGNPIAYAASKGGLIQMSRWLSTVLAPDIRVNSICPGGVWRNQPEAFVERYKARTPMRRMATEEDMVGTVLYLASDLSRYVTGQNIMIDGGWAAW</sequence>
<name>A0A4P7UMN0_DESDE</name>
<proteinExistence type="inferred from homology"/>
<organism evidence="3 4">
    <name type="scientific">Desulfovibrio desulfuricans</name>
    <dbReference type="NCBI Taxonomy" id="876"/>
    <lineage>
        <taxon>Bacteria</taxon>
        <taxon>Pseudomonadati</taxon>
        <taxon>Thermodesulfobacteriota</taxon>
        <taxon>Desulfovibrionia</taxon>
        <taxon>Desulfovibrionales</taxon>
        <taxon>Desulfovibrionaceae</taxon>
        <taxon>Desulfovibrio</taxon>
    </lineage>
</organism>
<dbReference type="PRINTS" id="PR00081">
    <property type="entry name" value="GDHRDH"/>
</dbReference>
<comment type="similarity">
    <text evidence="1">Belongs to the short-chain dehydrogenases/reductases (SDR) family.</text>
</comment>
<dbReference type="OrthoDB" id="5290448at2"/>
<dbReference type="PANTHER" id="PTHR42760">
    <property type="entry name" value="SHORT-CHAIN DEHYDROGENASES/REDUCTASES FAMILY MEMBER"/>
    <property type="match status" value="1"/>
</dbReference>
<gene>
    <name evidence="3" type="ORF">DDIC_02480</name>
</gene>
<dbReference type="InterPro" id="IPR002347">
    <property type="entry name" value="SDR_fam"/>
</dbReference>
<evidence type="ECO:0000313" key="4">
    <source>
        <dbReference type="Proteomes" id="UP000297065"/>
    </source>
</evidence>